<dbReference type="GO" id="GO:0070006">
    <property type="term" value="F:metalloaminopeptidase activity"/>
    <property type="evidence" value="ECO:0007669"/>
    <property type="project" value="InterPro"/>
</dbReference>
<feature type="domain" description="Peptidase M24" evidence="4">
    <location>
        <begin position="331"/>
        <end position="547"/>
    </location>
</feature>
<dbReference type="InterPro" id="IPR000994">
    <property type="entry name" value="Pept_M24"/>
</dbReference>
<evidence type="ECO:0000259" key="6">
    <source>
        <dbReference type="Pfam" id="PF16188"/>
    </source>
</evidence>
<feature type="domain" description="Creatinase N-terminal" evidence="5">
    <location>
        <begin position="1"/>
        <end position="118"/>
    </location>
</feature>
<dbReference type="EMBL" id="BPLQ01004702">
    <property type="protein sequence ID" value="GIY10040.1"/>
    <property type="molecule type" value="Genomic_DNA"/>
</dbReference>
<dbReference type="PANTHER" id="PTHR43763:SF6">
    <property type="entry name" value="XAA-PRO AMINOPEPTIDASE 1"/>
    <property type="match status" value="1"/>
</dbReference>
<dbReference type="CDD" id="cd01085">
    <property type="entry name" value="APP"/>
    <property type="match status" value="1"/>
</dbReference>
<dbReference type="InterPro" id="IPR036005">
    <property type="entry name" value="Creatinase/aminopeptidase-like"/>
</dbReference>
<dbReference type="GO" id="GO:0005737">
    <property type="term" value="C:cytoplasm"/>
    <property type="evidence" value="ECO:0007669"/>
    <property type="project" value="UniProtKB-ARBA"/>
</dbReference>
<keyword evidence="8" id="KW-1185">Reference proteome</keyword>
<dbReference type="InterPro" id="IPR033740">
    <property type="entry name" value="Pept_M24B"/>
</dbReference>
<dbReference type="Pfam" id="PF00557">
    <property type="entry name" value="Peptidase_M24"/>
    <property type="match status" value="1"/>
</dbReference>
<evidence type="ECO:0000256" key="2">
    <source>
        <dbReference type="ARBA" id="ARBA00022723"/>
    </source>
</evidence>
<dbReference type="FunFam" id="3.90.230.10:FF:000009">
    <property type="entry name" value="xaa-Pro aminopeptidase 2"/>
    <property type="match status" value="1"/>
</dbReference>
<dbReference type="Proteomes" id="UP001054837">
    <property type="component" value="Unassembled WGS sequence"/>
</dbReference>
<dbReference type="FunFam" id="3.40.350.10:FF:000003">
    <property type="entry name" value="Xaa-pro aminopeptidase P"/>
    <property type="match status" value="1"/>
</dbReference>
<dbReference type="SUPFAM" id="SSF55920">
    <property type="entry name" value="Creatinase/aminopeptidase"/>
    <property type="match status" value="1"/>
</dbReference>
<dbReference type="InterPro" id="IPR029149">
    <property type="entry name" value="Creatin/AminoP/Spt16_N"/>
</dbReference>
<keyword evidence="7" id="KW-0645">Protease</keyword>
<dbReference type="InterPro" id="IPR000587">
    <property type="entry name" value="Creatinase_N"/>
</dbReference>
<keyword evidence="3" id="KW-0378">Hydrolase</keyword>
<protein>
    <submittedName>
        <fullName evidence="7">Xaa-Pro aminopeptidase 1</fullName>
    </submittedName>
</protein>
<evidence type="ECO:0000256" key="3">
    <source>
        <dbReference type="ARBA" id="ARBA00022801"/>
    </source>
</evidence>
<dbReference type="SUPFAM" id="SSF53092">
    <property type="entry name" value="Creatinase/prolidase N-terminal domain"/>
    <property type="match status" value="1"/>
</dbReference>
<keyword evidence="7" id="KW-0031">Aminopeptidase</keyword>
<dbReference type="InterPro" id="IPR050422">
    <property type="entry name" value="X-Pro_aminopeptidase_P"/>
</dbReference>
<dbReference type="Gene3D" id="3.40.350.10">
    <property type="entry name" value="Creatinase/prolidase N-terminal domain"/>
    <property type="match status" value="2"/>
</dbReference>
<evidence type="ECO:0000313" key="8">
    <source>
        <dbReference type="Proteomes" id="UP001054837"/>
    </source>
</evidence>
<evidence type="ECO:0000259" key="4">
    <source>
        <dbReference type="Pfam" id="PF00557"/>
    </source>
</evidence>
<dbReference type="Pfam" id="PF01321">
    <property type="entry name" value="Creatinase_N"/>
    <property type="match status" value="1"/>
</dbReference>
<evidence type="ECO:0000259" key="5">
    <source>
        <dbReference type="Pfam" id="PF01321"/>
    </source>
</evidence>
<dbReference type="Gene3D" id="3.90.230.10">
    <property type="entry name" value="Creatinase/methionine aminopeptidase superfamily"/>
    <property type="match status" value="1"/>
</dbReference>
<keyword evidence="2" id="KW-0479">Metal-binding</keyword>
<dbReference type="AlphaFoldDB" id="A0AAV4QPQ5"/>
<evidence type="ECO:0000256" key="1">
    <source>
        <dbReference type="ARBA" id="ARBA00008766"/>
    </source>
</evidence>
<comment type="similarity">
    <text evidence="1">Belongs to the peptidase M24B family.</text>
</comment>
<dbReference type="Pfam" id="PF16189">
    <property type="entry name" value="Creatinase_N_2"/>
    <property type="match status" value="2"/>
</dbReference>
<evidence type="ECO:0000313" key="7">
    <source>
        <dbReference type="EMBL" id="GIY10040.1"/>
    </source>
</evidence>
<sequence>MKASGYDAYIVPSIDEHQSKIMTDHDKRREFISGFTGSAGTAVILSKVAALWTDGRYFIQAEQELDCNWILMKRFEAGVLNPDDWIIQMLSAEMNVGVDSKLLPYNAWLPLKEKLKSKGLNLLEDSNNLIDDIWSIPQGRVPESVAHVFIHDIKYAGQSWQEKIYKLKEILKEKKANGTIVTALDEIACVNVPSHRGDDATCGSYCFFLLQLGLFNLRGSDVEHTPLFKAYSFVTTSEIKLYIRPLKLTPEVEKHLCPNLNNGSECVKVEDYIHAFDDMKKIIPEAGKILISSSSSYAMVNLVPEGNRIIHTEPSPVAELKVVKNPVEIKGMKNAALKDSVAIVDFVAMLEQQVLQGKHWDEIKAAKTLAKFRKEQEGYQSESFTAISAVGSNGAIIHYRPQILTNRNINMKHMYLLDSGGQYLDGTTDITRTFHFGTPTDFEVATYTRVLMGAIDLISAVFPEKVKDIDLDILARLPLFRIGLDYQHGTGHGIGHFLGVHEGPIGISDKSANGNGHLLKPGMFLSDEPGYYEKDNFGIRLETMMMVIKAYTPHNFNNMQYYTFEPVSFVPFESKLIDLNLLSQKQKEWLNWFNMKARNTVGIELKKQGRTKGLHWLLSKTEYIPVHSCPNHSSNSIRPLHFMILCFVVLIF</sequence>
<comment type="caution">
    <text evidence="7">The sequence shown here is derived from an EMBL/GenBank/DDBJ whole genome shotgun (WGS) entry which is preliminary data.</text>
</comment>
<dbReference type="Pfam" id="PF16188">
    <property type="entry name" value="Peptidase_M24_C"/>
    <property type="match status" value="1"/>
</dbReference>
<reference evidence="7 8" key="1">
    <citation type="submission" date="2021-06" db="EMBL/GenBank/DDBJ databases">
        <title>Caerostris darwini draft genome.</title>
        <authorList>
            <person name="Kono N."/>
            <person name="Arakawa K."/>
        </authorList>
    </citation>
    <scope>NUCLEOTIDE SEQUENCE [LARGE SCALE GENOMIC DNA]</scope>
</reference>
<proteinExistence type="inferred from homology"/>
<dbReference type="InterPro" id="IPR032416">
    <property type="entry name" value="Peptidase_M24_C"/>
</dbReference>
<accession>A0AAV4QPQ5</accession>
<name>A0AAV4QPQ5_9ARAC</name>
<organism evidence="7 8">
    <name type="scientific">Caerostris darwini</name>
    <dbReference type="NCBI Taxonomy" id="1538125"/>
    <lineage>
        <taxon>Eukaryota</taxon>
        <taxon>Metazoa</taxon>
        <taxon>Ecdysozoa</taxon>
        <taxon>Arthropoda</taxon>
        <taxon>Chelicerata</taxon>
        <taxon>Arachnida</taxon>
        <taxon>Araneae</taxon>
        <taxon>Araneomorphae</taxon>
        <taxon>Entelegynae</taxon>
        <taxon>Araneoidea</taxon>
        <taxon>Araneidae</taxon>
        <taxon>Caerostris</taxon>
    </lineage>
</organism>
<feature type="domain" description="Peptidase M24 C-terminal" evidence="6">
    <location>
        <begin position="560"/>
        <end position="622"/>
    </location>
</feature>
<dbReference type="PANTHER" id="PTHR43763">
    <property type="entry name" value="XAA-PRO AMINOPEPTIDASE 1"/>
    <property type="match status" value="1"/>
</dbReference>
<gene>
    <name evidence="7" type="primary">Xpnpep1</name>
    <name evidence="7" type="ORF">CDAR_33482</name>
</gene>
<dbReference type="GO" id="GO:0046872">
    <property type="term" value="F:metal ion binding"/>
    <property type="evidence" value="ECO:0007669"/>
    <property type="project" value="UniProtKB-KW"/>
</dbReference>